<dbReference type="InterPro" id="IPR024554">
    <property type="entry name" value="LEC1-like_C"/>
</dbReference>
<dbReference type="OrthoDB" id="2117459at2759"/>
<dbReference type="EMBL" id="SDIL01000001">
    <property type="protein sequence ID" value="RXK42559.1"/>
    <property type="molecule type" value="Genomic_DNA"/>
</dbReference>
<keyword evidence="4" id="KW-1185">Reference proteome</keyword>
<dbReference type="InParanoid" id="A0A4Q1BWL0"/>
<dbReference type="FunCoup" id="A0A4Q1BWL0">
    <property type="interactions" value="17"/>
</dbReference>
<dbReference type="PANTHER" id="PTHR47185">
    <property type="entry name" value="PX DOMAIN-CONTAINING PROTEIN YPR097W"/>
    <property type="match status" value="1"/>
</dbReference>
<feature type="compositionally biased region" description="Polar residues" evidence="1">
    <location>
        <begin position="424"/>
        <end position="438"/>
    </location>
</feature>
<sequence length="1119" mass="125139">MSNIDPKSLPYQPRRRKSTRPDRPLPPPPDEDAAAINAVDLSQGFTSPPSPPPPVPTRDLPPPPSSIGAQSSASHLLPYHSSLPVTDQFLPPLTLTPLRAHYLKKTLVNLQIYHELDLLTDPVLGANALGLLGDPFVLPEAVKQMAKARLPSAADSDSVGDLPLMRFLFHQFLLPFPFLATAPPTFWSAKVQPFLSSFLASTGVSTRSQLSPAEKEAAESMMTKEEKKEEADKVKLWAKVEKHLALMIGVGIKLVGGEEVVRIGQAELRRLEAQQQARRRRWIERQRADMEKMDGYVTGDPSLGGAPPPPGGVDVGFDVNVIGVRMVTEKGRVRNRHHEEFLIRTRRNGFQDVFVSRRYGDFKRLADELRIAFPDYQLPPPPPKDKTVTVTSPTASPSYNPLRSWYTSSPNPANPPSGRASPTIADTASVNSTASPTPLSREKNRLTLRAYLQGIISLPLIIDSPILRSFLLSGPTTLTPSEALDSQRRLEADAVREEGRRRFRLEAEKRIEALREGLALFKGDVLAKEGGLKKVFDIVRRVEKVEDLPKAEASVLEWGRISLAATIFNIFVASDTASDTLASLKRLHGLMPYFVLKGILRISNPMAMIRGILDLFLARPFGGQSLLQKMFSQSLTEDIRLIAEDIQTVMDKIDDPVLCQKIQQYTDAPYDIQELFRKDAAMEGVDLLVVILRSPDMPTLSRPQLQRAYRASRAWKSYKLAQAELDDSDDDLGPEDEDAWLFEDLMTLLRLCMRKREKEQLLALIFEGTTAELLKDIITIFYTPLAQVYKAASIADSLSDLQSFLNDMIRTVEQVEELSQEDPQRTVQTFIDLVQRHEQSFYTFVHNVHSKGQGLFDSLMSWIELFLNYARDGLPQPIDLEIILPHGGDTRRVIMDEVDAVAQYHYKLKIAHEEKVRRRFQRSEGQTDEEAALIDSVMVSLNISETAVGDAGEIADEEESDDSDLDQGDDTQSETSSLSHKFEQVKLSNPPPPINQVRGILSPAIHDPLLSPIKEKERQRRGSGGSGRSSLEKIRSSLDIRRKITQEGKELPPTPSTARGHGHGHSPVQPTGQTQRKKGRKRRTPVETLQPPETKAVEELRPLFVEVLRPLLRVQPMRP</sequence>
<evidence type="ECO:0000313" key="3">
    <source>
        <dbReference type="EMBL" id="RXK42559.1"/>
    </source>
</evidence>
<dbReference type="PANTHER" id="PTHR47185:SF1">
    <property type="entry name" value="PX DOMAIN-CONTAINING PROTEIN YPR097W"/>
    <property type="match status" value="1"/>
</dbReference>
<feature type="compositionally biased region" description="Polar residues" evidence="1">
    <location>
        <begin position="399"/>
        <end position="411"/>
    </location>
</feature>
<evidence type="ECO:0000259" key="2">
    <source>
        <dbReference type="PROSITE" id="PS50195"/>
    </source>
</evidence>
<feature type="compositionally biased region" description="Acidic residues" evidence="1">
    <location>
        <begin position="953"/>
        <end position="972"/>
    </location>
</feature>
<dbReference type="Gene3D" id="3.30.1520.10">
    <property type="entry name" value="Phox-like domain"/>
    <property type="match status" value="1"/>
</dbReference>
<feature type="region of interest" description="Disordered" evidence="1">
    <location>
        <begin position="1"/>
        <end position="72"/>
    </location>
</feature>
<dbReference type="InterPro" id="IPR001683">
    <property type="entry name" value="PX_dom"/>
</dbReference>
<accession>A0A4Q1BWL0</accession>
<evidence type="ECO:0000313" key="4">
    <source>
        <dbReference type="Proteomes" id="UP000289152"/>
    </source>
</evidence>
<feature type="compositionally biased region" description="Pro residues" evidence="1">
    <location>
        <begin position="48"/>
        <end position="65"/>
    </location>
</feature>
<dbReference type="Pfam" id="PF12825">
    <property type="entry name" value="DUF3818"/>
    <property type="match status" value="1"/>
</dbReference>
<feature type="region of interest" description="Disordered" evidence="1">
    <location>
        <begin position="948"/>
        <end position="1095"/>
    </location>
</feature>
<comment type="caution">
    <text evidence="3">The sequence shown here is derived from an EMBL/GenBank/DDBJ whole genome shotgun (WGS) entry which is preliminary data.</text>
</comment>
<dbReference type="STRING" id="5217.A0A4Q1BWL0"/>
<feature type="compositionally biased region" description="Low complexity" evidence="1">
    <location>
        <begin position="388"/>
        <end position="398"/>
    </location>
</feature>
<feature type="region of interest" description="Disordered" evidence="1">
    <location>
        <begin position="374"/>
        <end position="440"/>
    </location>
</feature>
<dbReference type="SMART" id="SM00312">
    <property type="entry name" value="PX"/>
    <property type="match status" value="1"/>
</dbReference>
<feature type="compositionally biased region" description="Basic and acidic residues" evidence="1">
    <location>
        <begin position="1030"/>
        <end position="1050"/>
    </location>
</feature>
<dbReference type="Proteomes" id="UP000289152">
    <property type="component" value="Unassembled WGS sequence"/>
</dbReference>
<gene>
    <name evidence="3" type="ORF">M231_00113</name>
</gene>
<feature type="domain" description="PX" evidence="2">
    <location>
        <begin position="319"/>
        <end position="478"/>
    </location>
</feature>
<evidence type="ECO:0000256" key="1">
    <source>
        <dbReference type="SAM" id="MobiDB-lite"/>
    </source>
</evidence>
<dbReference type="SUPFAM" id="SSF64268">
    <property type="entry name" value="PX domain"/>
    <property type="match status" value="1"/>
</dbReference>
<reference evidence="3 4" key="1">
    <citation type="submission" date="2016-06" db="EMBL/GenBank/DDBJ databases">
        <title>Evolution of pathogenesis and genome organization in the Tremellales.</title>
        <authorList>
            <person name="Cuomo C."/>
            <person name="Litvintseva A."/>
            <person name="Heitman J."/>
            <person name="Chen Y."/>
            <person name="Sun S."/>
            <person name="Springer D."/>
            <person name="Dromer F."/>
            <person name="Young S."/>
            <person name="Zeng Q."/>
            <person name="Chapman S."/>
            <person name="Gujja S."/>
            <person name="Saif S."/>
            <person name="Birren B."/>
        </authorList>
    </citation>
    <scope>NUCLEOTIDE SEQUENCE [LARGE SCALE GENOMIC DNA]</scope>
    <source>
        <strain evidence="3 4">ATCC 28783</strain>
    </source>
</reference>
<dbReference type="InterPro" id="IPR024555">
    <property type="entry name" value="PX-associated"/>
</dbReference>
<protein>
    <submittedName>
        <fullName evidence="3">PX domain-containing protein</fullName>
    </submittedName>
</protein>
<dbReference type="Pfam" id="PF12828">
    <property type="entry name" value="PXB"/>
    <property type="match status" value="1"/>
</dbReference>
<dbReference type="VEuPathDB" id="FungiDB:TREMEDRAFT_20784"/>
<dbReference type="CDD" id="cd06869">
    <property type="entry name" value="PX_UP2_fungi"/>
    <property type="match status" value="1"/>
</dbReference>
<dbReference type="AlphaFoldDB" id="A0A4Q1BWL0"/>
<dbReference type="PROSITE" id="PS50195">
    <property type="entry name" value="PX"/>
    <property type="match status" value="1"/>
</dbReference>
<dbReference type="Pfam" id="PF00787">
    <property type="entry name" value="PX"/>
    <property type="match status" value="1"/>
</dbReference>
<organism evidence="3 4">
    <name type="scientific">Tremella mesenterica</name>
    <name type="common">Jelly fungus</name>
    <dbReference type="NCBI Taxonomy" id="5217"/>
    <lineage>
        <taxon>Eukaryota</taxon>
        <taxon>Fungi</taxon>
        <taxon>Dikarya</taxon>
        <taxon>Basidiomycota</taxon>
        <taxon>Agaricomycotina</taxon>
        <taxon>Tremellomycetes</taxon>
        <taxon>Tremellales</taxon>
        <taxon>Tremellaceae</taxon>
        <taxon>Tremella</taxon>
    </lineage>
</organism>
<name>A0A4Q1BWL0_TREME</name>
<proteinExistence type="predicted"/>
<dbReference type="InterPro" id="IPR036871">
    <property type="entry name" value="PX_dom_sf"/>
</dbReference>
<dbReference type="GO" id="GO:0035091">
    <property type="term" value="F:phosphatidylinositol binding"/>
    <property type="evidence" value="ECO:0007669"/>
    <property type="project" value="InterPro"/>
</dbReference>
<dbReference type="InterPro" id="IPR047168">
    <property type="entry name" value="LEC1-like"/>
</dbReference>